<dbReference type="AlphaFoldDB" id="W2RTG6"/>
<dbReference type="Pfam" id="PF02615">
    <property type="entry name" value="Ldh_2"/>
    <property type="match status" value="1"/>
</dbReference>
<dbReference type="PANTHER" id="PTHR47171:SF5">
    <property type="entry name" value="ZN(II)2CYS6 TRANSCRIPTION FACTOR (EUROFUNG)"/>
    <property type="match status" value="1"/>
</dbReference>
<gene>
    <name evidence="9" type="ORF">HMPREF1541_07041</name>
</gene>
<dbReference type="GO" id="GO:0016491">
    <property type="term" value="F:oxidoreductase activity"/>
    <property type="evidence" value="ECO:0007669"/>
    <property type="project" value="UniProtKB-KW"/>
</dbReference>
<keyword evidence="10" id="KW-1185">Reference proteome</keyword>
<evidence type="ECO:0000256" key="1">
    <source>
        <dbReference type="ARBA" id="ARBA00022833"/>
    </source>
</evidence>
<accession>W2RTG6</accession>
<dbReference type="VEuPathDB" id="FungiDB:HMPREF1541_07041"/>
<evidence type="ECO:0000256" key="2">
    <source>
        <dbReference type="ARBA" id="ARBA00023002"/>
    </source>
</evidence>
<evidence type="ECO:0000313" key="10">
    <source>
        <dbReference type="Proteomes" id="UP000030752"/>
    </source>
</evidence>
<protein>
    <recommendedName>
        <fullName evidence="8">Xylanolytic transcriptional activator regulatory domain-containing protein</fullName>
    </recommendedName>
</protein>
<evidence type="ECO:0000256" key="4">
    <source>
        <dbReference type="ARBA" id="ARBA00023125"/>
    </source>
</evidence>
<dbReference type="HOGENOM" id="CLU_305227_0_0_1"/>
<dbReference type="CDD" id="cd12148">
    <property type="entry name" value="fungal_TF_MHR"/>
    <property type="match status" value="1"/>
</dbReference>
<keyword evidence="6" id="KW-0539">Nucleus</keyword>
<dbReference type="Proteomes" id="UP000030752">
    <property type="component" value="Unassembled WGS sequence"/>
</dbReference>
<evidence type="ECO:0000256" key="7">
    <source>
        <dbReference type="SAM" id="MobiDB-lite"/>
    </source>
</evidence>
<dbReference type="RefSeq" id="XP_008719588.1">
    <property type="nucleotide sequence ID" value="XM_008721366.1"/>
</dbReference>
<dbReference type="Pfam" id="PF04082">
    <property type="entry name" value="Fungal_trans"/>
    <property type="match status" value="1"/>
</dbReference>
<organism evidence="9 10">
    <name type="scientific">Cyphellophora europaea (strain CBS 101466)</name>
    <name type="common">Phialophora europaea</name>
    <dbReference type="NCBI Taxonomy" id="1220924"/>
    <lineage>
        <taxon>Eukaryota</taxon>
        <taxon>Fungi</taxon>
        <taxon>Dikarya</taxon>
        <taxon>Ascomycota</taxon>
        <taxon>Pezizomycotina</taxon>
        <taxon>Eurotiomycetes</taxon>
        <taxon>Chaetothyriomycetidae</taxon>
        <taxon>Chaetothyriales</taxon>
        <taxon>Cyphellophoraceae</taxon>
        <taxon>Cyphellophora</taxon>
    </lineage>
</organism>
<keyword evidence="5" id="KW-0804">Transcription</keyword>
<feature type="compositionally biased region" description="Basic and acidic residues" evidence="7">
    <location>
        <begin position="859"/>
        <end position="876"/>
    </location>
</feature>
<dbReference type="InterPro" id="IPR007219">
    <property type="entry name" value="XnlR_reg_dom"/>
</dbReference>
<dbReference type="Gene3D" id="3.30.1370.60">
    <property type="entry name" value="Hypothetical oxidoreductase yiak, domain 2"/>
    <property type="match status" value="1"/>
</dbReference>
<feature type="region of interest" description="Disordered" evidence="7">
    <location>
        <begin position="342"/>
        <end position="399"/>
    </location>
</feature>
<dbReference type="eggNOG" id="ENOG502QS2E">
    <property type="taxonomic scope" value="Eukaryota"/>
</dbReference>
<keyword evidence="4" id="KW-0238">DNA-binding</keyword>
<dbReference type="InParanoid" id="W2RTG6"/>
<evidence type="ECO:0000256" key="3">
    <source>
        <dbReference type="ARBA" id="ARBA00023015"/>
    </source>
</evidence>
<dbReference type="InterPro" id="IPR036111">
    <property type="entry name" value="Mal/L-sulfo/L-lacto_DH-like_sf"/>
</dbReference>
<dbReference type="SMART" id="SM00906">
    <property type="entry name" value="Fungal_trans"/>
    <property type="match status" value="1"/>
</dbReference>
<dbReference type="Gene3D" id="1.10.1530.10">
    <property type="match status" value="1"/>
</dbReference>
<sequence>MEANEASPEASLRKARISFQTATTICKAALREAEYSEEQATVITDHLIDAELRGHPFAGLARALSIVEHLQASGKAIDREIRITRSGPAFAHVDGGDNVGYLVARRATRLAIEKAKEIGISLVGANGLWYTGNLAYYAEMAAKEGLATITVSNGSRIVAPHGGCEPKFCTNPICIGFPTGQKDKPVIWDIGTSKIMFAQVMLAQRLGIGLPEGTAFDNSGQPTTDPLDVLEGAMAAWGGYKGSGLAMMVQLLGIAAGSDEPVPFMSNFGFLIIAFDPSVLQPRQQVESNTEKFVASIKSTKMLPGEPPARLPFERSIECRKEAISRGWIEVDERVVQQLRKLSRDCSSSERSSGRRTKTLSARARNDVAVSRRGVPPTLRPLISQQASDHQEDERPRDVPASMPLLADNPAVENATFQSAFTQQEQAAQTNVDGMVDMHDPPTTSSGAAYLGGTGIMPIFAPEARIAQPTKAYGAHRRDILPPELQESFLETYREYSWPWCPVLDDGTIQKSIEFAPSPLLINALALLGTRIRPPMATHAGSAEYYRRAKMLFYGDEEADHIVSLQSILLFYWWAPQSPNTVNKDAAWWWTGLAIKYGQQLGLHQEPKNVHDVGGAALQGLRRRIWWTLFARERLTSICQGRPCTIDPDDCTVREPSLDDFPSPVDPRAHVFIHWVRLCGIIGRVGQHLSRTSSHSFPTLLACELIDWISNTPNQLKLPISSRRTRPFVRDVHKLHLPYLTTITILHMSPSSQHPQHSQQPLPEVYTPAITAASCVARIFKDLLARGDIRFLGAIATWYVGVAIVALLSTQSLEHLAPSALEDIRILRLALNELAPLWPTATIFIRGFERLKAFEALDRATEQSSDNGRDDAREGHPFTPMNDASANAADELNTTPTLSNPNWMNGIDWRSYFPFITEETSALVAEILATENQMYNFLTDDFRYDDPSLALQDLFNSANALDPLLMDGGLPF</sequence>
<keyword evidence="3" id="KW-0805">Transcription regulation</keyword>
<dbReference type="OrthoDB" id="39175at2759"/>
<evidence type="ECO:0000256" key="6">
    <source>
        <dbReference type="ARBA" id="ARBA00023242"/>
    </source>
</evidence>
<evidence type="ECO:0000313" key="9">
    <source>
        <dbReference type="EMBL" id="ETN38999.1"/>
    </source>
</evidence>
<dbReference type="InterPro" id="IPR043143">
    <property type="entry name" value="Mal/L-sulf/L-lact_DH-like_NADP"/>
</dbReference>
<evidence type="ECO:0000256" key="5">
    <source>
        <dbReference type="ARBA" id="ARBA00023163"/>
    </source>
</evidence>
<dbReference type="InterPro" id="IPR003767">
    <property type="entry name" value="Malate/L-lactate_DH-like"/>
</dbReference>
<keyword evidence="2" id="KW-0560">Oxidoreductase</keyword>
<dbReference type="InterPro" id="IPR052073">
    <property type="entry name" value="Amide_Lactam_Regulators"/>
</dbReference>
<dbReference type="GO" id="GO:0006351">
    <property type="term" value="P:DNA-templated transcription"/>
    <property type="evidence" value="ECO:0007669"/>
    <property type="project" value="InterPro"/>
</dbReference>
<feature type="region of interest" description="Disordered" evidence="7">
    <location>
        <begin position="859"/>
        <end position="887"/>
    </location>
</feature>
<proteinExistence type="predicted"/>
<dbReference type="EMBL" id="KB822722">
    <property type="protein sequence ID" value="ETN38999.1"/>
    <property type="molecule type" value="Genomic_DNA"/>
</dbReference>
<dbReference type="SUPFAM" id="SSF89733">
    <property type="entry name" value="L-sulfolactate dehydrogenase-like"/>
    <property type="match status" value="1"/>
</dbReference>
<dbReference type="GO" id="GO:0003677">
    <property type="term" value="F:DNA binding"/>
    <property type="evidence" value="ECO:0007669"/>
    <property type="project" value="UniProtKB-KW"/>
</dbReference>
<dbReference type="PANTHER" id="PTHR47171">
    <property type="entry name" value="FARA-RELATED"/>
    <property type="match status" value="1"/>
</dbReference>
<dbReference type="GO" id="GO:0008270">
    <property type="term" value="F:zinc ion binding"/>
    <property type="evidence" value="ECO:0007669"/>
    <property type="project" value="InterPro"/>
</dbReference>
<feature type="domain" description="Xylanolytic transcriptional activator regulatory" evidence="8">
    <location>
        <begin position="587"/>
        <end position="662"/>
    </location>
</feature>
<dbReference type="GeneID" id="19974380"/>
<feature type="compositionally biased region" description="Basic and acidic residues" evidence="7">
    <location>
        <begin position="389"/>
        <end position="398"/>
    </location>
</feature>
<keyword evidence="1" id="KW-0862">Zinc</keyword>
<reference evidence="9 10" key="1">
    <citation type="submission" date="2013-03" db="EMBL/GenBank/DDBJ databases">
        <title>The Genome Sequence of Phialophora europaea CBS 101466.</title>
        <authorList>
            <consortium name="The Broad Institute Genomics Platform"/>
            <person name="Cuomo C."/>
            <person name="de Hoog S."/>
            <person name="Gorbushina A."/>
            <person name="Walker B."/>
            <person name="Young S.K."/>
            <person name="Zeng Q."/>
            <person name="Gargeya S."/>
            <person name="Fitzgerald M."/>
            <person name="Haas B."/>
            <person name="Abouelleil A."/>
            <person name="Allen A.W."/>
            <person name="Alvarado L."/>
            <person name="Arachchi H.M."/>
            <person name="Berlin A.M."/>
            <person name="Chapman S.B."/>
            <person name="Gainer-Dewar J."/>
            <person name="Goldberg J."/>
            <person name="Griggs A."/>
            <person name="Gujja S."/>
            <person name="Hansen M."/>
            <person name="Howarth C."/>
            <person name="Imamovic A."/>
            <person name="Ireland A."/>
            <person name="Larimer J."/>
            <person name="McCowan C."/>
            <person name="Murphy C."/>
            <person name="Pearson M."/>
            <person name="Poon T.W."/>
            <person name="Priest M."/>
            <person name="Roberts A."/>
            <person name="Saif S."/>
            <person name="Shea T."/>
            <person name="Sisk P."/>
            <person name="Sykes S."/>
            <person name="Wortman J."/>
            <person name="Nusbaum C."/>
            <person name="Birren B."/>
        </authorList>
    </citation>
    <scope>NUCLEOTIDE SEQUENCE [LARGE SCALE GENOMIC DNA]</scope>
    <source>
        <strain evidence="9 10">CBS 101466</strain>
    </source>
</reference>
<name>W2RTG6_CYPE1</name>
<dbReference type="STRING" id="1220924.W2RTG6"/>
<evidence type="ECO:0000259" key="8">
    <source>
        <dbReference type="SMART" id="SM00906"/>
    </source>
</evidence>
<dbReference type="InterPro" id="IPR043144">
    <property type="entry name" value="Mal/L-sulf/L-lact_DH-like_ah"/>
</dbReference>